<evidence type="ECO:0000256" key="1">
    <source>
        <dbReference type="SAM" id="MobiDB-lite"/>
    </source>
</evidence>
<feature type="transmembrane region" description="Helical" evidence="2">
    <location>
        <begin position="418"/>
        <end position="437"/>
    </location>
</feature>
<dbReference type="Proteomes" id="UP000270834">
    <property type="component" value="Unassembled WGS sequence"/>
</dbReference>
<dbReference type="EMBL" id="RBSQ01000070">
    <property type="protein sequence ID" value="RMS65724.1"/>
    <property type="molecule type" value="Genomic_DNA"/>
</dbReference>
<dbReference type="InterPro" id="IPR004711">
    <property type="entry name" value="Benzoate_Transporter"/>
</dbReference>
<evidence type="ECO:0008006" key="5">
    <source>
        <dbReference type="Google" id="ProtNLM"/>
    </source>
</evidence>
<evidence type="ECO:0000313" key="3">
    <source>
        <dbReference type="EMBL" id="RMS65724.1"/>
    </source>
</evidence>
<protein>
    <recommendedName>
        <fullName evidence="5">Benzoate transporter</fullName>
    </recommendedName>
</protein>
<feature type="region of interest" description="Disordered" evidence="1">
    <location>
        <begin position="1"/>
        <end position="26"/>
    </location>
</feature>
<dbReference type="Pfam" id="PF03594">
    <property type="entry name" value="BenE"/>
    <property type="match status" value="1"/>
</dbReference>
<feature type="region of interest" description="Disordered" evidence="1">
    <location>
        <begin position="56"/>
        <end position="101"/>
    </location>
</feature>
<feature type="transmembrane region" description="Helical" evidence="2">
    <location>
        <begin position="390"/>
        <end position="412"/>
    </location>
</feature>
<evidence type="ECO:0000256" key="2">
    <source>
        <dbReference type="SAM" id="Phobius"/>
    </source>
</evidence>
<organism evidence="3 4">
    <name type="scientific">Pseudomonas aeruginosa</name>
    <dbReference type="NCBI Taxonomy" id="287"/>
    <lineage>
        <taxon>Bacteria</taxon>
        <taxon>Pseudomonadati</taxon>
        <taxon>Pseudomonadota</taxon>
        <taxon>Gammaproteobacteria</taxon>
        <taxon>Pseudomonadales</taxon>
        <taxon>Pseudomonadaceae</taxon>
        <taxon>Pseudomonas</taxon>
    </lineage>
</organism>
<feature type="transmembrane region" description="Helical" evidence="2">
    <location>
        <begin position="268"/>
        <end position="286"/>
    </location>
</feature>
<feature type="transmembrane region" description="Helical" evidence="2">
    <location>
        <begin position="109"/>
        <end position="131"/>
    </location>
</feature>
<comment type="caution">
    <text evidence="3">The sequence shown here is derived from an EMBL/GenBank/DDBJ whole genome shotgun (WGS) entry which is preliminary data.</text>
</comment>
<feature type="transmembrane region" description="Helical" evidence="2">
    <location>
        <begin position="306"/>
        <end position="325"/>
    </location>
</feature>
<dbReference type="PANTHER" id="PTHR30199:SF0">
    <property type="entry name" value="INNER MEMBRANE PROTEIN YDCO"/>
    <property type="match status" value="1"/>
</dbReference>
<dbReference type="GO" id="GO:0042925">
    <property type="term" value="F:benzoate transmembrane transporter activity"/>
    <property type="evidence" value="ECO:0007669"/>
    <property type="project" value="InterPro"/>
</dbReference>
<evidence type="ECO:0000313" key="4">
    <source>
        <dbReference type="Proteomes" id="UP000270834"/>
    </source>
</evidence>
<reference evidence="3 4" key="1">
    <citation type="submission" date="2018-08" db="EMBL/GenBank/DDBJ databases">
        <title>Recombination of ecologically and evolutionarily significant loci maintains genetic cohesion in the Pseudomonas syringae species complex.</title>
        <authorList>
            <person name="Dillon M."/>
            <person name="Thakur S."/>
            <person name="Almeida R.N.D."/>
            <person name="Weir B.S."/>
            <person name="Guttman D.S."/>
        </authorList>
    </citation>
    <scope>NUCLEOTIDE SEQUENCE [LARGE SCALE GENOMIC DNA]</scope>
    <source>
        <strain evidence="3 4">ICMP 7846</strain>
    </source>
</reference>
<accession>A0A3M5EV71</accession>
<dbReference type="PANTHER" id="PTHR30199">
    <property type="entry name" value="MFS FAMILY TRANSPORTER, PREDICTED SUBSTRATE BENZOATE"/>
    <property type="match status" value="1"/>
</dbReference>
<dbReference type="AlphaFoldDB" id="A0A3M5EV71"/>
<keyword evidence="2" id="KW-0472">Membrane</keyword>
<feature type="transmembrane region" description="Helical" evidence="2">
    <location>
        <begin position="449"/>
        <end position="482"/>
    </location>
</feature>
<feature type="transmembrane region" description="Helical" evidence="2">
    <location>
        <begin position="194"/>
        <end position="213"/>
    </location>
</feature>
<sequence length="487" mass="51217">MRHAAWRRGLHPWRSSSANAGKLPAPPASGSCDCMANYVRGCTGTAPGRLFRLRKTEKDDRHSAPRATCPVAPPTAVPGRPAHSMEVPGMTETTQPQPRLRPFADSSPAAVVAGFVAMLTGYTSSLVLMFQAGQNAGLSSAQISSWIWALSIGMGLATIGLTLRYRVPIVIAWSTPGAALLISSLPGVPYSEAIGAFIVCALLITLCGVTGSFERLMRQVPSSLASALLAGVLFRIGIEICNAAEQQTLLVLAMFFSYLLCKRFSPRYAVFAALLVGVLLAGILGQLDFSRFRLELAVPEWTTPSFSLAATISIGIPLFIVAMASQNMPGIAVLRADGYQVPASPLISSTGIASILLAPFGSHGINLAAISAAICTGPSAHEDPHKRYTAALWCGFFNCVAGTFGATLAALFAAFPKALVLSIAAIALLGSIMNGLANSMADERQREAALVTFMVTASGFTLLSIGSAFWGLVAGLLTQFVLNWRRG</sequence>
<dbReference type="NCBIfam" id="TIGR00843">
    <property type="entry name" value="benE"/>
    <property type="match status" value="1"/>
</dbReference>
<gene>
    <name evidence="3" type="ORF">ALP65_04191</name>
</gene>
<feature type="compositionally biased region" description="Basic residues" evidence="1">
    <location>
        <begin position="1"/>
        <end position="11"/>
    </location>
</feature>
<keyword evidence="2" id="KW-0812">Transmembrane</keyword>
<dbReference type="GO" id="GO:0005886">
    <property type="term" value="C:plasma membrane"/>
    <property type="evidence" value="ECO:0007669"/>
    <property type="project" value="TreeGrafter"/>
</dbReference>
<feature type="transmembrane region" description="Helical" evidence="2">
    <location>
        <begin position="143"/>
        <end position="163"/>
    </location>
</feature>
<name>A0A3M5EV71_PSEAI</name>
<feature type="transmembrane region" description="Helical" evidence="2">
    <location>
        <begin position="220"/>
        <end position="238"/>
    </location>
</feature>
<feature type="transmembrane region" description="Helical" evidence="2">
    <location>
        <begin position="244"/>
        <end position="261"/>
    </location>
</feature>
<feature type="transmembrane region" description="Helical" evidence="2">
    <location>
        <begin position="170"/>
        <end position="188"/>
    </location>
</feature>
<proteinExistence type="predicted"/>
<keyword evidence="2" id="KW-1133">Transmembrane helix</keyword>